<keyword evidence="10" id="KW-1185">Reference proteome</keyword>
<evidence type="ECO:0000256" key="4">
    <source>
        <dbReference type="ARBA" id="ARBA00022692"/>
    </source>
</evidence>
<dbReference type="InterPro" id="IPR011701">
    <property type="entry name" value="MFS"/>
</dbReference>
<dbReference type="RefSeq" id="WP_205496899.1">
    <property type="nucleotide sequence ID" value="NZ_JAFHAP010000015.1"/>
</dbReference>
<keyword evidence="6 7" id="KW-0472">Membrane</keyword>
<feature type="transmembrane region" description="Helical" evidence="7">
    <location>
        <begin position="367"/>
        <end position="388"/>
    </location>
</feature>
<dbReference type="InterPro" id="IPR020846">
    <property type="entry name" value="MFS_dom"/>
</dbReference>
<dbReference type="PANTHER" id="PTHR43124">
    <property type="entry name" value="PURINE EFFLUX PUMP PBUE"/>
    <property type="match status" value="1"/>
</dbReference>
<feature type="transmembrane region" description="Helical" evidence="7">
    <location>
        <begin position="75"/>
        <end position="94"/>
    </location>
</feature>
<name>A0ABS2WMF5_9BACL</name>
<feature type="transmembrane region" description="Helical" evidence="7">
    <location>
        <begin position="204"/>
        <end position="227"/>
    </location>
</feature>
<gene>
    <name evidence="9" type="ORF">JQC72_14565</name>
</gene>
<feature type="transmembrane region" description="Helical" evidence="7">
    <location>
        <begin position="42"/>
        <end position="63"/>
    </location>
</feature>
<feature type="transmembrane region" description="Helical" evidence="7">
    <location>
        <begin position="298"/>
        <end position="317"/>
    </location>
</feature>
<feature type="transmembrane region" description="Helical" evidence="7">
    <location>
        <begin position="242"/>
        <end position="263"/>
    </location>
</feature>
<keyword evidence="3" id="KW-1003">Cell membrane</keyword>
<comment type="caution">
    <text evidence="9">The sequence shown here is derived from an EMBL/GenBank/DDBJ whole genome shotgun (WGS) entry which is preliminary data.</text>
</comment>
<dbReference type="Pfam" id="PF07690">
    <property type="entry name" value="MFS_1"/>
    <property type="match status" value="1"/>
</dbReference>
<evidence type="ECO:0000256" key="1">
    <source>
        <dbReference type="ARBA" id="ARBA00004651"/>
    </source>
</evidence>
<evidence type="ECO:0000256" key="6">
    <source>
        <dbReference type="ARBA" id="ARBA00023136"/>
    </source>
</evidence>
<feature type="transmembrane region" description="Helical" evidence="7">
    <location>
        <begin position="134"/>
        <end position="155"/>
    </location>
</feature>
<keyword evidence="2" id="KW-0813">Transport</keyword>
<dbReference type="SUPFAM" id="SSF103473">
    <property type="entry name" value="MFS general substrate transporter"/>
    <property type="match status" value="1"/>
</dbReference>
<protein>
    <submittedName>
        <fullName evidence="9">MFS transporter</fullName>
    </submittedName>
</protein>
<organism evidence="9 10">
    <name type="scientific">Polycladomyces zharkentensis</name>
    <dbReference type="NCBI Taxonomy" id="2807616"/>
    <lineage>
        <taxon>Bacteria</taxon>
        <taxon>Bacillati</taxon>
        <taxon>Bacillota</taxon>
        <taxon>Bacilli</taxon>
        <taxon>Bacillales</taxon>
        <taxon>Thermoactinomycetaceae</taxon>
        <taxon>Polycladomyces</taxon>
    </lineage>
</organism>
<keyword evidence="5 7" id="KW-1133">Transmembrane helix</keyword>
<feature type="transmembrane region" description="Helical" evidence="7">
    <location>
        <begin position="337"/>
        <end position="361"/>
    </location>
</feature>
<feature type="transmembrane region" description="Helical" evidence="7">
    <location>
        <begin position="270"/>
        <end position="292"/>
    </location>
</feature>
<evidence type="ECO:0000313" key="9">
    <source>
        <dbReference type="EMBL" id="MBN2910720.1"/>
    </source>
</evidence>
<dbReference type="Gene3D" id="1.20.1250.20">
    <property type="entry name" value="MFS general substrate transporter like domains"/>
    <property type="match status" value="2"/>
</dbReference>
<evidence type="ECO:0000256" key="2">
    <source>
        <dbReference type="ARBA" id="ARBA00022448"/>
    </source>
</evidence>
<reference evidence="9" key="1">
    <citation type="journal article" date="2024" name="Int. J. Syst. Evol. Microbiol.">
        <title>Polycladomyces zharkentensis sp. nov., a novel thermophilic cellulose- and starch-degrading member of the Bacillota from a geothermal aquifer in Kazakhstan.</title>
        <authorList>
            <person name="Mashzhan A."/>
            <person name="Kistaubayeva A."/>
            <person name="Javier-Lopez R."/>
            <person name="Bissenova U."/>
            <person name="Bissenbay A."/>
            <person name="Birkeland N.K."/>
        </authorList>
    </citation>
    <scope>NUCLEOTIDE SEQUENCE</scope>
    <source>
        <strain evidence="9">ZKZ2T</strain>
    </source>
</reference>
<accession>A0ABS2WMF5</accession>
<evidence type="ECO:0000256" key="3">
    <source>
        <dbReference type="ARBA" id="ARBA00022475"/>
    </source>
</evidence>
<feature type="transmembrane region" description="Helical" evidence="7">
    <location>
        <begin position="100"/>
        <end position="122"/>
    </location>
</feature>
<dbReference type="Proteomes" id="UP001177120">
    <property type="component" value="Unassembled WGS sequence"/>
</dbReference>
<evidence type="ECO:0000256" key="5">
    <source>
        <dbReference type="ARBA" id="ARBA00022989"/>
    </source>
</evidence>
<evidence type="ECO:0000313" key="10">
    <source>
        <dbReference type="Proteomes" id="UP001177120"/>
    </source>
</evidence>
<keyword evidence="4 7" id="KW-0812">Transmembrane</keyword>
<dbReference type="PROSITE" id="PS50850">
    <property type="entry name" value="MFS"/>
    <property type="match status" value="1"/>
</dbReference>
<sequence>MSRRIHHSRLLILTLGTFAIGTNGFLIAGITSAIVRDLDVSYATAGQLVTVFALVVALAAPILATVTASVPPKRVLVWTLSVFTFGNVLSVMAPDFGWLMFSRVITALGAALYTPLSTSVAAQVAPKEEQGRAISMISSGLTVAITLGVPIGTWLGNTFGWRIAFAIVAAAGFIATFGIQRLLPHLDQTKVIPLKDRLSPITQLSVLSFLISGLGVTIGSFALHTYINPVLRAVGGWGDTGISVMLAIFGVACVIGVGVGGYLTDRIGAIPTYVATIITKFLTLAMFALLLMIPSSTLTIPLSVTAMILWGIASWALNPAFQQHLIKLAPQSSQVVLSLNASFLFVGISGGSALGGMVLQYGTLPDLGWASSALQLISLALLMISVRLSPVHREKDQRESV</sequence>
<evidence type="ECO:0000256" key="7">
    <source>
        <dbReference type="SAM" id="Phobius"/>
    </source>
</evidence>
<dbReference type="PANTHER" id="PTHR43124:SF10">
    <property type="entry name" value="PURINE EFFLUX PUMP PBUE"/>
    <property type="match status" value="1"/>
</dbReference>
<dbReference type="EMBL" id="JAFHAP010000015">
    <property type="protein sequence ID" value="MBN2910720.1"/>
    <property type="molecule type" value="Genomic_DNA"/>
</dbReference>
<proteinExistence type="predicted"/>
<dbReference type="InterPro" id="IPR036259">
    <property type="entry name" value="MFS_trans_sf"/>
</dbReference>
<comment type="subcellular location">
    <subcellularLocation>
        <location evidence="1">Cell membrane</location>
        <topology evidence="1">Multi-pass membrane protein</topology>
    </subcellularLocation>
</comment>
<dbReference type="InterPro" id="IPR050189">
    <property type="entry name" value="MFS_Efflux_Transporters"/>
</dbReference>
<feature type="transmembrane region" description="Helical" evidence="7">
    <location>
        <begin position="161"/>
        <end position="183"/>
    </location>
</feature>
<feature type="domain" description="Major facilitator superfamily (MFS) profile" evidence="8">
    <location>
        <begin position="9"/>
        <end position="390"/>
    </location>
</feature>
<dbReference type="CDD" id="cd17324">
    <property type="entry name" value="MFS_NepI_like"/>
    <property type="match status" value="1"/>
</dbReference>
<evidence type="ECO:0000259" key="8">
    <source>
        <dbReference type="PROSITE" id="PS50850"/>
    </source>
</evidence>